<organism evidence="3 4">
    <name type="scientific">Selenomonas flueggei ATCC 43531</name>
    <dbReference type="NCBI Taxonomy" id="638302"/>
    <lineage>
        <taxon>Bacteria</taxon>
        <taxon>Bacillati</taxon>
        <taxon>Bacillota</taxon>
        <taxon>Negativicutes</taxon>
        <taxon>Selenomonadales</taxon>
        <taxon>Selenomonadaceae</taxon>
        <taxon>Selenomonas</taxon>
    </lineage>
</organism>
<feature type="domain" description="GFO/IDH/MocA-like oxidoreductase" evidence="2">
    <location>
        <begin position="139"/>
        <end position="249"/>
    </location>
</feature>
<accession>C4V5L3</accession>
<name>C4V5L3_9FIRM</name>
<dbReference type="InterPro" id="IPR000683">
    <property type="entry name" value="Gfo/Idh/MocA-like_OxRdtase_N"/>
</dbReference>
<dbReference type="PANTHER" id="PTHR43054:SF1">
    <property type="entry name" value="SCYLLO-INOSITOL 2-DEHYDROGENASE (NADP(+)) IOLU"/>
    <property type="match status" value="1"/>
</dbReference>
<sequence length="329" mass="36105">MKIAVVGTGMIAREALCALCTVEGIEVPVICARPHSREKAEALAREFCIPRVVTDYEAMLASHAADFVYLGIVNSAHFDYACQAVAAGWHVIVEKPFTSTLAEAEKLISCARAAQRYVFEAMTPLFLPNLAGIKEQLPKLGPIRLVQANFSQYSSRYDRYLAHDVAPAFDPACSGGALYDLNVYNAALIAALFGAPKSVSYAANIGFNGIDTSGFLILRYDGFAASSAAAKDSSSPSFFMVQGESGWIRADGTPNELKNFTVQLRGAEPETFALNRHAHRMVHEFEEMRDIFLRQDYARVEAGFDITRIVMTVLEKARLMAEIPFRIDA</sequence>
<dbReference type="EMBL" id="ACLA01000031">
    <property type="protein sequence ID" value="EEQ47878.1"/>
    <property type="molecule type" value="Genomic_DNA"/>
</dbReference>
<evidence type="ECO:0000313" key="4">
    <source>
        <dbReference type="Proteomes" id="UP000005309"/>
    </source>
</evidence>
<dbReference type="SUPFAM" id="SSF51735">
    <property type="entry name" value="NAD(P)-binding Rossmann-fold domains"/>
    <property type="match status" value="1"/>
</dbReference>
<dbReference type="InterPro" id="IPR036291">
    <property type="entry name" value="NAD(P)-bd_dom_sf"/>
</dbReference>
<evidence type="ECO:0000313" key="3">
    <source>
        <dbReference type="EMBL" id="EEQ47878.1"/>
    </source>
</evidence>
<feature type="domain" description="Gfo/Idh/MocA-like oxidoreductase N-terminal" evidence="1">
    <location>
        <begin position="1"/>
        <end position="119"/>
    </location>
</feature>
<proteinExistence type="predicted"/>
<comment type="caution">
    <text evidence="3">The sequence shown here is derived from an EMBL/GenBank/DDBJ whole genome shotgun (WGS) entry which is preliminary data.</text>
</comment>
<dbReference type="Pfam" id="PF01408">
    <property type="entry name" value="GFO_IDH_MocA"/>
    <property type="match status" value="1"/>
</dbReference>
<keyword evidence="4" id="KW-1185">Reference proteome</keyword>
<dbReference type="GO" id="GO:0000166">
    <property type="term" value="F:nucleotide binding"/>
    <property type="evidence" value="ECO:0007669"/>
    <property type="project" value="InterPro"/>
</dbReference>
<dbReference type="Proteomes" id="UP000005309">
    <property type="component" value="Unassembled WGS sequence"/>
</dbReference>
<gene>
    <name evidence="3" type="ORF">HMPREF0908_1807</name>
</gene>
<dbReference type="RefSeq" id="WP_006690935.1">
    <property type="nucleotide sequence ID" value="NZ_GG694008.1"/>
</dbReference>
<dbReference type="OrthoDB" id="9802794at2"/>
<reference evidence="3 4" key="1">
    <citation type="submission" date="2009-04" db="EMBL/GenBank/DDBJ databases">
        <authorList>
            <person name="Qin X."/>
            <person name="Bachman B."/>
            <person name="Battles P."/>
            <person name="Bell A."/>
            <person name="Bess C."/>
            <person name="Bickham C."/>
            <person name="Chaboub L."/>
            <person name="Chen D."/>
            <person name="Coyle M."/>
            <person name="Deiros D.R."/>
            <person name="Dinh H."/>
            <person name="Forbes L."/>
            <person name="Fowler G."/>
            <person name="Francisco L."/>
            <person name="Fu Q."/>
            <person name="Gubbala S."/>
            <person name="Hale W."/>
            <person name="Han Y."/>
            <person name="Hemphill L."/>
            <person name="Highlander S.K."/>
            <person name="Hirani K."/>
            <person name="Hogues M."/>
            <person name="Jackson L."/>
            <person name="Jakkamsetti A."/>
            <person name="Javaid M."/>
            <person name="Jiang H."/>
            <person name="Korchina V."/>
            <person name="Kovar C."/>
            <person name="Lara F."/>
            <person name="Lee S."/>
            <person name="Mata R."/>
            <person name="Mathew T."/>
            <person name="Moen C."/>
            <person name="Morales K."/>
            <person name="Munidasa M."/>
            <person name="Nazareth L."/>
            <person name="Ngo R."/>
            <person name="Nguyen L."/>
            <person name="Okwuonu G."/>
            <person name="Ongeri F."/>
            <person name="Patil S."/>
            <person name="Petrosino J."/>
            <person name="Pham C."/>
            <person name="Pham P."/>
            <person name="Pu L.-L."/>
            <person name="Puazo M."/>
            <person name="Raj R."/>
            <person name="Reid J."/>
            <person name="Rouhana J."/>
            <person name="Saada N."/>
            <person name="Shang Y."/>
            <person name="Simmons D."/>
            <person name="Thornton R."/>
            <person name="Warren J."/>
            <person name="Weissenberger G."/>
            <person name="Zhang J."/>
            <person name="Zhang L."/>
            <person name="Zhou C."/>
            <person name="Zhu D."/>
            <person name="Muzny D."/>
            <person name="Worley K."/>
            <person name="Gibbs R."/>
        </authorList>
    </citation>
    <scope>NUCLEOTIDE SEQUENCE [LARGE SCALE GENOMIC DNA]</scope>
    <source>
        <strain evidence="3 4">ATCC 43531</strain>
    </source>
</reference>
<dbReference type="HOGENOM" id="CLU_023194_7_0_9"/>
<dbReference type="SUPFAM" id="SSF55347">
    <property type="entry name" value="Glyceraldehyde-3-phosphate dehydrogenase-like, C-terminal domain"/>
    <property type="match status" value="1"/>
</dbReference>
<dbReference type="Gene3D" id="3.40.50.720">
    <property type="entry name" value="NAD(P)-binding Rossmann-like Domain"/>
    <property type="match status" value="1"/>
</dbReference>
<evidence type="ECO:0000259" key="2">
    <source>
        <dbReference type="Pfam" id="PF22725"/>
    </source>
</evidence>
<dbReference type="Gene3D" id="3.30.360.10">
    <property type="entry name" value="Dihydrodipicolinate Reductase, domain 2"/>
    <property type="match status" value="1"/>
</dbReference>
<dbReference type="eggNOG" id="COG0673">
    <property type="taxonomic scope" value="Bacteria"/>
</dbReference>
<dbReference type="AlphaFoldDB" id="C4V5L3"/>
<dbReference type="STRING" id="638302.HMPREF0908_1807"/>
<evidence type="ECO:0000259" key="1">
    <source>
        <dbReference type="Pfam" id="PF01408"/>
    </source>
</evidence>
<protein>
    <submittedName>
        <fullName evidence="3">Oxidoreductase, NAD-binding domain protein</fullName>
    </submittedName>
</protein>
<dbReference type="Pfam" id="PF22725">
    <property type="entry name" value="GFO_IDH_MocA_C3"/>
    <property type="match status" value="1"/>
</dbReference>
<dbReference type="PANTHER" id="PTHR43054">
    <property type="match status" value="1"/>
</dbReference>
<dbReference type="InterPro" id="IPR055170">
    <property type="entry name" value="GFO_IDH_MocA-like_dom"/>
</dbReference>